<dbReference type="OrthoDB" id="1005072at2"/>
<dbReference type="InterPro" id="IPR021272">
    <property type="entry name" value="DUF2851"/>
</dbReference>
<dbReference type="Proteomes" id="UP000306229">
    <property type="component" value="Chromosome"/>
</dbReference>
<dbReference type="KEGG" id="fbe:FF125_15505"/>
<evidence type="ECO:0000313" key="2">
    <source>
        <dbReference type="Proteomes" id="UP000306229"/>
    </source>
</evidence>
<proteinExistence type="predicted"/>
<organism evidence="1 2">
    <name type="scientific">Aureibaculum algae</name>
    <dbReference type="NCBI Taxonomy" id="2584122"/>
    <lineage>
        <taxon>Bacteria</taxon>
        <taxon>Pseudomonadati</taxon>
        <taxon>Bacteroidota</taxon>
        <taxon>Flavobacteriia</taxon>
        <taxon>Flavobacteriales</taxon>
        <taxon>Flavobacteriaceae</taxon>
        <taxon>Aureibaculum</taxon>
    </lineage>
</organism>
<name>A0A5B7TXA0_9FLAO</name>
<gene>
    <name evidence="1" type="ORF">FF125_15505</name>
</gene>
<dbReference type="Pfam" id="PF11013">
    <property type="entry name" value="DUF2851"/>
    <property type="match status" value="1"/>
</dbReference>
<evidence type="ECO:0000313" key="1">
    <source>
        <dbReference type="EMBL" id="QCX39776.1"/>
    </source>
</evidence>
<dbReference type="RefSeq" id="WP_138950616.1">
    <property type="nucleotide sequence ID" value="NZ_CP040749.1"/>
</dbReference>
<dbReference type="AlphaFoldDB" id="A0A5B7TXA0"/>
<accession>A0A5B7TXA0</accession>
<reference evidence="1 2" key="1">
    <citation type="submission" date="2019-05" db="EMBL/GenBank/DDBJ databases">
        <title>Algicella ahnfeltiae gen. nov., sp. nov., a novel marine bacterium of the family Flavobacteriaceae isolated from a red alga.</title>
        <authorList>
            <person name="Nedashkovskaya O.I."/>
            <person name="Kukhlevskiy A.D."/>
            <person name="Kim S.-G."/>
            <person name="Zhukova N.V."/>
            <person name="Mikhailov V.V."/>
        </authorList>
    </citation>
    <scope>NUCLEOTIDE SEQUENCE [LARGE SCALE GENOMIC DNA]</scope>
    <source>
        <strain evidence="1 2">10Alg115</strain>
    </source>
</reference>
<protein>
    <submittedName>
        <fullName evidence="1">DUF2851 family protein</fullName>
    </submittedName>
</protein>
<keyword evidence="2" id="KW-1185">Reference proteome</keyword>
<sequence length="424" mass="49571">MFKEDFLHYIWKYKLFSTENLRTTLQETVVIINSGDHNFNSGSDFFNAKLNIGDQLWAGNVEIHIKSSDWYVHGHEKDSNYDNTILHVVWQHDVDVHRKDNSVIPTLELKNYTQKDILDNYHQLFSSQDKWINCENDIKDVGKFQLTNWLERLYIERLEEKSKLIEQLLVSSKNDWEAVLFKMLAKNFGLKVNGDAFFNLANKLDYTIVRKQSNNLISLEALLFGQANLLADEIQDPYYINLQNEYSFLKSKFKLSHQIVTPFQFFRLRPNNFPTIRIAQLAVLFNKHQSLFSEIVSITDIQEMYKLFNISLASFWKTHYSFTSQSKMSSKKLSKSFIDLLLINTIIPLKFIYLKSIGKLNESEILEAIRQLKPEVNGIINKFDQLQISSKSALESQALLQLKNSYCIKQRCLECVVGKYLIGK</sequence>
<dbReference type="EMBL" id="CP040749">
    <property type="protein sequence ID" value="QCX39776.1"/>
    <property type="molecule type" value="Genomic_DNA"/>
</dbReference>